<evidence type="ECO:0000313" key="3">
    <source>
        <dbReference type="EMBL" id="GGW83871.1"/>
    </source>
</evidence>
<gene>
    <name evidence="3" type="ORF">GCM10011450_12490</name>
</gene>
<dbReference type="GO" id="GO:0016757">
    <property type="term" value="F:glycosyltransferase activity"/>
    <property type="evidence" value="ECO:0007669"/>
    <property type="project" value="InterPro"/>
</dbReference>
<evidence type="ECO:0000313" key="4">
    <source>
        <dbReference type="Proteomes" id="UP000608345"/>
    </source>
</evidence>
<organism evidence="3 4">
    <name type="scientific">Advenella faeciporci</name>
    <dbReference type="NCBI Taxonomy" id="797535"/>
    <lineage>
        <taxon>Bacteria</taxon>
        <taxon>Pseudomonadati</taxon>
        <taxon>Pseudomonadota</taxon>
        <taxon>Betaproteobacteria</taxon>
        <taxon>Burkholderiales</taxon>
        <taxon>Alcaligenaceae</taxon>
    </lineage>
</organism>
<dbReference type="InterPro" id="IPR001296">
    <property type="entry name" value="Glyco_trans_1"/>
</dbReference>
<dbReference type="PANTHER" id="PTHR45947">
    <property type="entry name" value="SULFOQUINOVOSYL TRANSFERASE SQD2"/>
    <property type="match status" value="1"/>
</dbReference>
<keyword evidence="3" id="KW-0808">Transferase</keyword>
<feature type="domain" description="Glycosyl transferase family 1" evidence="1">
    <location>
        <begin position="191"/>
        <end position="347"/>
    </location>
</feature>
<reference evidence="3" key="2">
    <citation type="submission" date="2020-09" db="EMBL/GenBank/DDBJ databases">
        <authorList>
            <person name="Sun Q."/>
            <person name="Kim S."/>
        </authorList>
    </citation>
    <scope>NUCLEOTIDE SEQUENCE</scope>
    <source>
        <strain evidence="3">KCTC 23732</strain>
    </source>
</reference>
<dbReference type="EMBL" id="BMYS01000006">
    <property type="protein sequence ID" value="GGW83871.1"/>
    <property type="molecule type" value="Genomic_DNA"/>
</dbReference>
<accession>A0A918JK77</accession>
<dbReference type="SUPFAM" id="SSF53756">
    <property type="entry name" value="UDP-Glycosyltransferase/glycogen phosphorylase"/>
    <property type="match status" value="1"/>
</dbReference>
<dbReference type="InterPro" id="IPR050194">
    <property type="entry name" value="Glycosyltransferase_grp1"/>
</dbReference>
<dbReference type="RefSeq" id="WP_189384587.1">
    <property type="nucleotide sequence ID" value="NZ_BAABFY010000054.1"/>
</dbReference>
<evidence type="ECO:0000259" key="2">
    <source>
        <dbReference type="Pfam" id="PF13439"/>
    </source>
</evidence>
<dbReference type="Gene3D" id="3.40.50.2000">
    <property type="entry name" value="Glycogen Phosphorylase B"/>
    <property type="match status" value="2"/>
</dbReference>
<dbReference type="Pfam" id="PF00534">
    <property type="entry name" value="Glycos_transf_1"/>
    <property type="match status" value="1"/>
</dbReference>
<protein>
    <submittedName>
        <fullName evidence="3">Transferase</fullName>
    </submittedName>
</protein>
<dbReference type="Proteomes" id="UP000608345">
    <property type="component" value="Unassembled WGS sequence"/>
</dbReference>
<dbReference type="CDD" id="cd03819">
    <property type="entry name" value="GT4_WavL-like"/>
    <property type="match status" value="1"/>
</dbReference>
<feature type="domain" description="Glycosyltransferase subfamily 4-like N-terminal" evidence="2">
    <location>
        <begin position="14"/>
        <end position="167"/>
    </location>
</feature>
<evidence type="ECO:0000259" key="1">
    <source>
        <dbReference type="Pfam" id="PF00534"/>
    </source>
</evidence>
<dbReference type="InterPro" id="IPR028098">
    <property type="entry name" value="Glyco_trans_4-like_N"/>
</dbReference>
<keyword evidence="4" id="KW-1185">Reference proteome</keyword>
<name>A0A918JK77_9BURK</name>
<sequence length="376" mass="41854">MKILFTNFHKRNGGGHATYIINLLARLAPEHECFVATPGTSRLYRFAQAVPNVRVIDQGFNSRIGKLLPEIKQLRKLIQQEHFDIIHVNASADHRHVMLACLGLRHRPKIIFTKHNDHPVGSFGHKLRARLATDRIIAVSRFVADMFKNSPYAAIPLDMIHHGIDTRYFAPASARHKQQCRQALLGNEAANTGLILLGSTGGTDYEKGWLEMVQAVSQLPEHLKNRCRIIMAGDPPNEEKMNRVKALGMEQQLVFPGLVDDVRDILAACDLGFVLSHKEALSFACRESMALGLPTIASNAGGLPENIQHGKDGWIVPAKDPQALQTLLQEILDNPALLHEISAASRQTAEQHFNLDTFARKTLNTYRQALGQPIQP</sequence>
<dbReference type="PANTHER" id="PTHR45947:SF3">
    <property type="entry name" value="SULFOQUINOVOSYL TRANSFERASE SQD2"/>
    <property type="match status" value="1"/>
</dbReference>
<reference evidence="3" key="1">
    <citation type="journal article" date="2014" name="Int. J. Syst. Evol. Microbiol.">
        <title>Complete genome sequence of Corynebacterium casei LMG S-19264T (=DSM 44701T), isolated from a smear-ripened cheese.</title>
        <authorList>
            <consortium name="US DOE Joint Genome Institute (JGI-PGF)"/>
            <person name="Walter F."/>
            <person name="Albersmeier A."/>
            <person name="Kalinowski J."/>
            <person name="Ruckert C."/>
        </authorList>
    </citation>
    <scope>NUCLEOTIDE SEQUENCE</scope>
    <source>
        <strain evidence="3">KCTC 23732</strain>
    </source>
</reference>
<proteinExistence type="predicted"/>
<dbReference type="Pfam" id="PF13439">
    <property type="entry name" value="Glyco_transf_4"/>
    <property type="match status" value="1"/>
</dbReference>
<comment type="caution">
    <text evidence="3">The sequence shown here is derived from an EMBL/GenBank/DDBJ whole genome shotgun (WGS) entry which is preliminary data.</text>
</comment>
<dbReference type="AlphaFoldDB" id="A0A918JK77"/>